<dbReference type="PANTHER" id="PTHR30329">
    <property type="entry name" value="STATOR ELEMENT OF FLAGELLAR MOTOR COMPLEX"/>
    <property type="match status" value="1"/>
</dbReference>
<sequence length="819" mass="90678">MAAPPITPYDELGLDAPFAESDTTSSRFETTPTWSELETPYSGTIAGEEEASDTRHGEYEDEGLAWLDVEAESDVTTNETLEGEWSPGESESEADVQVGWSEDEATPAQEHEDRQRLPTPVDFRERAALELDGFPEYITDITPAQRKAIEDLAIQIIRSNETSQPIYAFRVEGFADIARRIPDPKERKWFEDGISKERAENGFTLLVDALRRKGGNAIADRIARRSTKFGLGSQRLKVPNAKNEAEFRRNRRVVFIVRQVTFIPPPPKPPERPSSVIEDRFSVQLLRAATIGVSVATGVEVLTVAADLQIVDHMENKRAVFKVETMGGGFGIGPTKLGGSFNYKEGPPRKFRTFRLLGRGAPNIGLGSFDGKVTVFVDPGGGAGPKTAGASLSISFDALEANGANTQPSVIPIPGGNNATIATPGISFGHATHGYMRMVGTPAPSQEAEQPESLDERGFDEYFDATPSSEYQVDQSQLDESRLDEGRFDESTVAQALESMSWQHAGAESEYEDEARRRHPQDAVKTDRWSIAFLSSVGGGAKKVGGAIGLFDLMNRETNRAHRMSISALGKTSGLPVGVSFRDSGYVKFKTRVPMSFADFHDRLARLTLKDRIGKSWRSVTVYDVDKVKELMRVEVDNWNLTGWHGFNGLGRTSIHYGNGRPTGNPDYDLKLNLPAKEDVPVGFKVATFDFGLVIRAPGDVLFDFDTDWLHYQADQTLSDIIRYINTLPPGYVRIGVEGHTDSVEKKPGYNLALSKRRAQSVLNYFTRNKWAFNRDYAFDAARGFGATKPVEPNRKPDGSDNPDGRARNRRVEIYLYRK</sequence>
<organism evidence="4 5">
    <name type="scientific">Lysobacter auxotrophicus</name>
    <dbReference type="NCBI Taxonomy" id="2992573"/>
    <lineage>
        <taxon>Bacteria</taxon>
        <taxon>Pseudomonadati</taxon>
        <taxon>Pseudomonadota</taxon>
        <taxon>Gammaproteobacteria</taxon>
        <taxon>Lysobacterales</taxon>
        <taxon>Lysobacteraceae</taxon>
        <taxon>Lysobacter</taxon>
    </lineage>
</organism>
<dbReference type="RefSeq" id="WP_281778724.1">
    <property type="nucleotide sequence ID" value="NZ_AP027041.1"/>
</dbReference>
<gene>
    <name evidence="4" type="ORF">LA521A_19390</name>
</gene>
<keyword evidence="1" id="KW-0472">Membrane</keyword>
<reference evidence="4 5" key="1">
    <citation type="journal article" date="2023" name="Int. J. Syst. Evol. Microbiol.">
        <title>Physiological and genomic analyses of cobalamin (vitamin B12)-auxotrophy of Lysobacter auxotrophicus sp. nov., a methionine-auxotrophic chitinolytic bacterium isolated from chitin-treated soil.</title>
        <authorList>
            <person name="Saito A."/>
            <person name="Dohra H."/>
            <person name="Hamada M."/>
            <person name="Moriuchi R."/>
            <person name="Kotsuchibashi Y."/>
            <person name="Mori K."/>
        </authorList>
    </citation>
    <scope>NUCLEOTIDE SEQUENCE [LARGE SCALE GENOMIC DNA]</scope>
    <source>
        <strain evidence="4 5">5-21a</strain>
    </source>
</reference>
<feature type="region of interest" description="Disordered" evidence="2">
    <location>
        <begin position="1"/>
        <end position="58"/>
    </location>
</feature>
<evidence type="ECO:0000256" key="2">
    <source>
        <dbReference type="SAM" id="MobiDB-lite"/>
    </source>
</evidence>
<name>A0ABN6UPE6_9GAMM</name>
<feature type="domain" description="OmpA-like" evidence="3">
    <location>
        <begin position="690"/>
        <end position="819"/>
    </location>
</feature>
<feature type="compositionally biased region" description="Basic and acidic residues" evidence="2">
    <location>
        <begin position="792"/>
        <end position="809"/>
    </location>
</feature>
<evidence type="ECO:0000313" key="4">
    <source>
        <dbReference type="EMBL" id="BDU16738.1"/>
    </source>
</evidence>
<feature type="region of interest" description="Disordered" evidence="2">
    <location>
        <begin position="71"/>
        <end position="97"/>
    </location>
</feature>
<keyword evidence="5" id="KW-1185">Reference proteome</keyword>
<proteinExistence type="predicted"/>
<protein>
    <recommendedName>
        <fullName evidence="3">OmpA-like domain-containing protein</fullName>
    </recommendedName>
</protein>
<evidence type="ECO:0000313" key="5">
    <source>
        <dbReference type="Proteomes" id="UP001317822"/>
    </source>
</evidence>
<dbReference type="InterPro" id="IPR050330">
    <property type="entry name" value="Bact_OuterMem_StrucFunc"/>
</dbReference>
<dbReference type="PANTHER" id="PTHR30329:SF21">
    <property type="entry name" value="LIPOPROTEIN YIAD-RELATED"/>
    <property type="match status" value="1"/>
</dbReference>
<dbReference type="PROSITE" id="PS51123">
    <property type="entry name" value="OMPA_2"/>
    <property type="match status" value="1"/>
</dbReference>
<dbReference type="Gene3D" id="3.30.1330.60">
    <property type="entry name" value="OmpA-like domain"/>
    <property type="match status" value="2"/>
</dbReference>
<accession>A0ABN6UPE6</accession>
<dbReference type="InterPro" id="IPR036737">
    <property type="entry name" value="OmpA-like_sf"/>
</dbReference>
<feature type="region of interest" description="Disordered" evidence="2">
    <location>
        <begin position="788"/>
        <end position="809"/>
    </location>
</feature>
<feature type="compositionally biased region" description="Polar residues" evidence="2">
    <location>
        <begin position="21"/>
        <end position="36"/>
    </location>
</feature>
<evidence type="ECO:0000259" key="3">
    <source>
        <dbReference type="PROSITE" id="PS51123"/>
    </source>
</evidence>
<evidence type="ECO:0000256" key="1">
    <source>
        <dbReference type="PROSITE-ProRule" id="PRU00473"/>
    </source>
</evidence>
<dbReference type="SUPFAM" id="SSF103088">
    <property type="entry name" value="OmpA-like"/>
    <property type="match status" value="1"/>
</dbReference>
<dbReference type="CDD" id="cd07185">
    <property type="entry name" value="OmpA_C-like"/>
    <property type="match status" value="1"/>
</dbReference>
<dbReference type="InterPro" id="IPR006665">
    <property type="entry name" value="OmpA-like"/>
</dbReference>
<dbReference type="Pfam" id="PF00691">
    <property type="entry name" value="OmpA"/>
    <property type="match status" value="1"/>
</dbReference>
<dbReference type="Proteomes" id="UP001317822">
    <property type="component" value="Chromosome"/>
</dbReference>
<dbReference type="EMBL" id="AP027041">
    <property type="protein sequence ID" value="BDU16738.1"/>
    <property type="molecule type" value="Genomic_DNA"/>
</dbReference>